<evidence type="ECO:0000256" key="11">
    <source>
        <dbReference type="ARBA" id="ARBA00023125"/>
    </source>
</evidence>
<dbReference type="InterPro" id="IPR043135">
    <property type="entry name" value="Fur_C"/>
</dbReference>
<evidence type="ECO:0000256" key="7">
    <source>
        <dbReference type="ARBA" id="ARBA00022723"/>
    </source>
</evidence>
<feature type="binding site" evidence="13">
    <location>
        <position position="105"/>
    </location>
    <ligand>
        <name>Zn(2+)</name>
        <dbReference type="ChEBI" id="CHEBI:29105"/>
    </ligand>
</feature>
<comment type="cofactor">
    <cofactor evidence="13">
        <name>Zn(2+)</name>
        <dbReference type="ChEBI" id="CHEBI:29105"/>
    </cofactor>
    <text evidence="13">Binds 1 zinc ion per subunit.</text>
</comment>
<evidence type="ECO:0000256" key="3">
    <source>
        <dbReference type="ARBA" id="ARBA00011738"/>
    </source>
</evidence>
<evidence type="ECO:0000256" key="12">
    <source>
        <dbReference type="ARBA" id="ARBA00023163"/>
    </source>
</evidence>
<feature type="binding site" evidence="14">
    <location>
        <position position="134"/>
    </location>
    <ligand>
        <name>Fe cation</name>
        <dbReference type="ChEBI" id="CHEBI:24875"/>
    </ligand>
</feature>
<organism evidence="17 18">
    <name type="scientific">Rubrivivax albus</name>
    <dbReference type="NCBI Taxonomy" id="2499835"/>
    <lineage>
        <taxon>Bacteria</taxon>
        <taxon>Pseudomonadati</taxon>
        <taxon>Pseudomonadota</taxon>
        <taxon>Betaproteobacteria</taxon>
        <taxon>Burkholderiales</taxon>
        <taxon>Sphaerotilaceae</taxon>
        <taxon>Rubrivivax</taxon>
    </lineage>
</organism>
<dbReference type="EMBL" id="SACT01000001">
    <property type="protein sequence ID" value="RVT53600.1"/>
    <property type="molecule type" value="Genomic_DNA"/>
</dbReference>
<dbReference type="PANTHER" id="PTHR33202:SF2">
    <property type="entry name" value="FERRIC UPTAKE REGULATION PROTEIN"/>
    <property type="match status" value="1"/>
</dbReference>
<feature type="binding site" evidence="13">
    <location>
        <position position="145"/>
    </location>
    <ligand>
        <name>Zn(2+)</name>
        <dbReference type="ChEBI" id="CHEBI:29105"/>
    </ligand>
</feature>
<dbReference type="GO" id="GO:1900705">
    <property type="term" value="P:negative regulation of siderophore biosynthetic process"/>
    <property type="evidence" value="ECO:0007669"/>
    <property type="project" value="TreeGrafter"/>
</dbReference>
<dbReference type="NCBIfam" id="NF006999">
    <property type="entry name" value="PRK09462.1"/>
    <property type="match status" value="1"/>
</dbReference>
<dbReference type="RefSeq" id="WP_128194916.1">
    <property type="nucleotide sequence ID" value="NZ_SACT01000001.1"/>
</dbReference>
<evidence type="ECO:0000313" key="17">
    <source>
        <dbReference type="EMBL" id="RVT53600.1"/>
    </source>
</evidence>
<keyword evidence="12 15" id="KW-0804">Transcription</keyword>
<feature type="binding site" evidence="13">
    <location>
        <position position="142"/>
    </location>
    <ligand>
        <name>Zn(2+)</name>
        <dbReference type="ChEBI" id="CHEBI:29105"/>
    </ligand>
</feature>
<dbReference type="GO" id="GO:0032993">
    <property type="term" value="C:protein-DNA complex"/>
    <property type="evidence" value="ECO:0007669"/>
    <property type="project" value="UniProtKB-ARBA"/>
</dbReference>
<evidence type="ECO:0000256" key="2">
    <source>
        <dbReference type="ARBA" id="ARBA00007957"/>
    </source>
</evidence>
<dbReference type="InterPro" id="IPR036388">
    <property type="entry name" value="WH-like_DNA-bd_sf"/>
</dbReference>
<evidence type="ECO:0000256" key="5">
    <source>
        <dbReference type="ARBA" id="ARBA00022490"/>
    </source>
</evidence>
<comment type="caution">
    <text evidence="17">The sequence shown here is derived from an EMBL/GenBank/DDBJ whole genome shotgun (WGS) entry which is preliminary data.</text>
</comment>
<keyword evidence="7 13" id="KW-0479">Metal-binding</keyword>
<gene>
    <name evidence="15" type="primary">fur</name>
    <name evidence="17" type="ORF">ENE75_01495</name>
</gene>
<evidence type="ECO:0000256" key="6">
    <source>
        <dbReference type="ARBA" id="ARBA00022491"/>
    </source>
</evidence>
<evidence type="ECO:0000256" key="4">
    <source>
        <dbReference type="ARBA" id="ARBA00020910"/>
    </source>
</evidence>
<evidence type="ECO:0000256" key="10">
    <source>
        <dbReference type="ARBA" id="ARBA00023015"/>
    </source>
</evidence>
<comment type="subcellular location">
    <subcellularLocation>
        <location evidence="1 15">Cytoplasm</location>
    </subcellularLocation>
</comment>
<dbReference type="FunFam" id="3.30.1490.190:FF:000001">
    <property type="entry name" value="Ferric uptake regulation protein"/>
    <property type="match status" value="1"/>
</dbReference>
<comment type="cofactor">
    <cofactor evidence="14">
        <name>Mn(2+)</name>
        <dbReference type="ChEBI" id="CHEBI:29035"/>
    </cofactor>
    <cofactor evidence="14">
        <name>Fe(2+)</name>
        <dbReference type="ChEBI" id="CHEBI:29033"/>
    </cofactor>
    <text evidence="14">Binds 1 Mn(2+) or Fe(2+) ion per subunit.</text>
</comment>
<evidence type="ECO:0000313" key="18">
    <source>
        <dbReference type="Proteomes" id="UP000288178"/>
    </source>
</evidence>
<dbReference type="GO" id="GO:0045892">
    <property type="term" value="P:negative regulation of DNA-templated transcription"/>
    <property type="evidence" value="ECO:0007669"/>
    <property type="project" value="TreeGrafter"/>
</dbReference>
<dbReference type="AlphaFoldDB" id="A0A437JZV1"/>
<dbReference type="CDD" id="cd07153">
    <property type="entry name" value="Fur_like"/>
    <property type="match status" value="1"/>
</dbReference>
<keyword evidence="5 15" id="KW-0963">Cytoplasm</keyword>
<comment type="subunit">
    <text evidence="3 15">Homodimer.</text>
</comment>
<feature type="region of interest" description="Disordered" evidence="16">
    <location>
        <begin position="1"/>
        <end position="20"/>
    </location>
</feature>
<dbReference type="InterPro" id="IPR036390">
    <property type="entry name" value="WH_DNA-bd_sf"/>
</dbReference>
<dbReference type="GO" id="GO:0008270">
    <property type="term" value="F:zinc ion binding"/>
    <property type="evidence" value="ECO:0007669"/>
    <property type="project" value="TreeGrafter"/>
</dbReference>
<dbReference type="SUPFAM" id="SSF46785">
    <property type="entry name" value="Winged helix' DNA-binding domain"/>
    <property type="match status" value="1"/>
</dbReference>
<dbReference type="Gene3D" id="3.30.1490.190">
    <property type="match status" value="1"/>
</dbReference>
<dbReference type="GO" id="GO:0005829">
    <property type="term" value="C:cytosol"/>
    <property type="evidence" value="ECO:0007669"/>
    <property type="project" value="TreeGrafter"/>
</dbReference>
<keyword evidence="9 14" id="KW-0408">Iron</keyword>
<dbReference type="Proteomes" id="UP000288178">
    <property type="component" value="Unassembled WGS sequence"/>
</dbReference>
<comment type="similarity">
    <text evidence="2 15">Belongs to the Fur family.</text>
</comment>
<dbReference type="GO" id="GO:0001216">
    <property type="term" value="F:DNA-binding transcription activator activity"/>
    <property type="evidence" value="ECO:0007669"/>
    <property type="project" value="UniProtKB-ARBA"/>
</dbReference>
<proteinExistence type="inferred from homology"/>
<evidence type="ECO:0000256" key="9">
    <source>
        <dbReference type="ARBA" id="ARBA00023004"/>
    </source>
</evidence>
<dbReference type="InterPro" id="IPR002481">
    <property type="entry name" value="FUR"/>
</dbReference>
<reference evidence="17 18" key="1">
    <citation type="submission" date="2019-01" db="EMBL/GenBank/DDBJ databases">
        <authorList>
            <person name="Chen W.-M."/>
        </authorList>
    </citation>
    <scope>NUCLEOTIDE SEQUENCE [LARGE SCALE GENOMIC DNA]</scope>
    <source>
        <strain evidence="17 18">ICH-3</strain>
    </source>
</reference>
<dbReference type="OrthoDB" id="8659436at2"/>
<keyword evidence="11 15" id="KW-0238">DNA-binding</keyword>
<keyword evidence="6 15" id="KW-0678">Repressor</keyword>
<feature type="binding site" evidence="14">
    <location>
        <position position="96"/>
    </location>
    <ligand>
        <name>Fe cation</name>
        <dbReference type="ChEBI" id="CHEBI:24875"/>
    </ligand>
</feature>
<evidence type="ECO:0000256" key="15">
    <source>
        <dbReference type="RuleBase" id="RU364037"/>
    </source>
</evidence>
<dbReference type="FunFam" id="1.10.10.10:FF:000007">
    <property type="entry name" value="Ferric uptake regulation protein"/>
    <property type="match status" value="1"/>
</dbReference>
<keyword evidence="10 15" id="KW-0805">Transcription regulation</keyword>
<dbReference type="GO" id="GO:0000976">
    <property type="term" value="F:transcription cis-regulatory region binding"/>
    <property type="evidence" value="ECO:0007669"/>
    <property type="project" value="TreeGrafter"/>
</dbReference>
<evidence type="ECO:0000256" key="1">
    <source>
        <dbReference type="ARBA" id="ARBA00004496"/>
    </source>
</evidence>
<accession>A0A437JZV1</accession>
<feature type="binding site" evidence="14">
    <location>
        <position position="117"/>
    </location>
    <ligand>
        <name>Fe cation</name>
        <dbReference type="ChEBI" id="CHEBI:24875"/>
    </ligand>
</feature>
<keyword evidence="8 13" id="KW-0862">Zinc</keyword>
<protein>
    <recommendedName>
        <fullName evidence="4 15">Ferric uptake regulation protein</fullName>
    </recommendedName>
</protein>
<evidence type="ECO:0000256" key="13">
    <source>
        <dbReference type="PIRSR" id="PIRSR602481-1"/>
    </source>
</evidence>
<evidence type="ECO:0000256" key="8">
    <source>
        <dbReference type="ARBA" id="ARBA00022833"/>
    </source>
</evidence>
<evidence type="ECO:0000256" key="16">
    <source>
        <dbReference type="SAM" id="MobiDB-lite"/>
    </source>
</evidence>
<feature type="binding site" evidence="13">
    <location>
        <position position="102"/>
    </location>
    <ligand>
        <name>Zn(2+)</name>
        <dbReference type="ChEBI" id="CHEBI:29105"/>
    </ligand>
</feature>
<sequence>MHDVTHDAPDPADADNLRQLGLRATPPRRKVLQLMRQGARRHWAADEVYRDLLAAGDDVGLATVYRVLAQLEQAGIVRRTSFDGGKAVFEFDDGSHHDHLVCVRCGRVDEFVDEVIEARQQAVADARGFTLVEHRLALYGLCRPCRTPQP</sequence>
<feature type="binding site" evidence="14">
    <location>
        <position position="98"/>
    </location>
    <ligand>
        <name>Fe cation</name>
        <dbReference type="ChEBI" id="CHEBI:24875"/>
    </ligand>
</feature>
<evidence type="ECO:0000256" key="14">
    <source>
        <dbReference type="PIRSR" id="PIRSR602481-2"/>
    </source>
</evidence>
<keyword evidence="18" id="KW-1185">Reference proteome</keyword>
<dbReference type="Gene3D" id="1.10.10.10">
    <property type="entry name" value="Winged helix-like DNA-binding domain superfamily/Winged helix DNA-binding domain"/>
    <property type="match status" value="1"/>
</dbReference>
<dbReference type="Pfam" id="PF01475">
    <property type="entry name" value="FUR"/>
    <property type="match status" value="1"/>
</dbReference>
<name>A0A437JZV1_9BURK</name>
<dbReference type="PANTHER" id="PTHR33202">
    <property type="entry name" value="ZINC UPTAKE REGULATION PROTEIN"/>
    <property type="match status" value="1"/>
</dbReference>